<proteinExistence type="predicted"/>
<keyword evidence="4" id="KW-1185">Reference proteome</keyword>
<dbReference type="Proteomes" id="UP000419743">
    <property type="component" value="Unassembled WGS sequence"/>
</dbReference>
<dbReference type="EC" id="3.8.1.-" evidence="3"/>
<dbReference type="Gene3D" id="2.30.40.10">
    <property type="entry name" value="Urease, subunit C, domain 1"/>
    <property type="match status" value="1"/>
</dbReference>
<dbReference type="SUPFAM" id="SSF51338">
    <property type="entry name" value="Composite domain of metallo-dependent hydrolases"/>
    <property type="match status" value="1"/>
</dbReference>
<dbReference type="InterPro" id="IPR011059">
    <property type="entry name" value="Metal-dep_hydrolase_composite"/>
</dbReference>
<evidence type="ECO:0000256" key="1">
    <source>
        <dbReference type="ARBA" id="ARBA00022801"/>
    </source>
</evidence>
<evidence type="ECO:0000259" key="2">
    <source>
        <dbReference type="Pfam" id="PF01979"/>
    </source>
</evidence>
<dbReference type="PANTHER" id="PTHR43794">
    <property type="entry name" value="AMINOHYDROLASE SSNA-RELATED"/>
    <property type="match status" value="1"/>
</dbReference>
<dbReference type="InterPro" id="IPR006680">
    <property type="entry name" value="Amidohydro-rel"/>
</dbReference>
<protein>
    <submittedName>
        <fullName evidence="3">S-triazine hydrolase</fullName>
        <ecNumber evidence="3">3.8.1.-</ecNumber>
    </submittedName>
</protein>
<reference evidence="3 4" key="1">
    <citation type="submission" date="2019-11" db="EMBL/GenBank/DDBJ databases">
        <authorList>
            <person name="Criscuolo A."/>
        </authorList>
    </citation>
    <scope>NUCLEOTIDE SEQUENCE [LARGE SCALE GENOMIC DNA]</scope>
    <source>
        <strain evidence="3">CIP111667</strain>
    </source>
</reference>
<dbReference type="InterPro" id="IPR032466">
    <property type="entry name" value="Metal_Hydrolase"/>
</dbReference>
<dbReference type="Pfam" id="PF01979">
    <property type="entry name" value="Amidohydro_1"/>
    <property type="match status" value="1"/>
</dbReference>
<dbReference type="InterPro" id="IPR050287">
    <property type="entry name" value="MTA/SAH_deaminase"/>
</dbReference>
<dbReference type="Gene3D" id="3.20.20.140">
    <property type="entry name" value="Metal-dependent hydrolases"/>
    <property type="match status" value="1"/>
</dbReference>
<gene>
    <name evidence="3" type="primary">trzA</name>
    <name evidence="3" type="ORF">HALOF300_02493</name>
</gene>
<comment type="caution">
    <text evidence="3">The sequence shown here is derived from an EMBL/GenBank/DDBJ whole genome shotgun (WGS) entry which is preliminary data.</text>
</comment>
<dbReference type="SUPFAM" id="SSF51556">
    <property type="entry name" value="Metallo-dependent hydrolases"/>
    <property type="match status" value="1"/>
</dbReference>
<dbReference type="PANTHER" id="PTHR43794:SF11">
    <property type="entry name" value="AMIDOHYDROLASE-RELATED DOMAIN-CONTAINING PROTEIN"/>
    <property type="match status" value="1"/>
</dbReference>
<organism evidence="3 4">
    <name type="scientific">Occultella aeris</name>
    <dbReference type="NCBI Taxonomy" id="2761496"/>
    <lineage>
        <taxon>Bacteria</taxon>
        <taxon>Bacillati</taxon>
        <taxon>Actinomycetota</taxon>
        <taxon>Actinomycetes</taxon>
        <taxon>Micrococcales</taxon>
        <taxon>Ruaniaceae</taxon>
        <taxon>Occultella</taxon>
    </lineage>
</organism>
<keyword evidence="1 3" id="KW-0378">Hydrolase</keyword>
<evidence type="ECO:0000313" key="4">
    <source>
        <dbReference type="Proteomes" id="UP000419743"/>
    </source>
</evidence>
<name>A0A7M4DK31_9MICO</name>
<dbReference type="GO" id="GO:0016810">
    <property type="term" value="F:hydrolase activity, acting on carbon-nitrogen (but not peptide) bonds"/>
    <property type="evidence" value="ECO:0007669"/>
    <property type="project" value="InterPro"/>
</dbReference>
<evidence type="ECO:0000313" key="3">
    <source>
        <dbReference type="EMBL" id="VZO37421.1"/>
    </source>
</evidence>
<feature type="domain" description="Amidohydrolase-related" evidence="2">
    <location>
        <begin position="64"/>
        <end position="429"/>
    </location>
</feature>
<sequence length="481" mass="50802">MTPSLLLTDALLLPMADPRPGEPDWFRGWLAVGHDGRICGIGPGEAPTALLAPGVQVRALGGAIVAPGFISAHSHLFTSGLRGIAPESTLYPWVGAMMDVFAHTDAEDMYWSTLHGSLDFIANGITSAYNFTQSRVTWRYDPTTARNVLAAVHPPENLTRQFDGAADAGLRTIASIRLDDEAGPEAEVLATFADMVAAARTHSPPELFLGASVMGAVQWAAGPRTAEVEARAMRTHGITNQAHFVETAQGLDVQQAKFDWYVRAGALGPDLLFGHFIHPTDEMVDAVAAAGGRMVWQPTSNGRLASGVADVVRYARAGIGVGMGLDDQACTDISDPFGNMRLGLYSQRALHHDAAVMSAQQVLRLHTLGSAEVLGVADRVGSLEVGKFADFLVVDHTAPDTGPVWDVYATYVMACGLRNLKDVYIGGRLAAREGTCTAPRAADAPGQLRERITRAAAAAGTPLPDLAAARATPSEEPAALG</sequence>
<dbReference type="RefSeq" id="WP_156741243.1">
    <property type="nucleotide sequence ID" value="NZ_CACRYJ010000034.1"/>
</dbReference>
<accession>A0A7M4DK31</accession>
<dbReference type="AlphaFoldDB" id="A0A7M4DK31"/>
<dbReference type="EMBL" id="CACRYJ010000034">
    <property type="protein sequence ID" value="VZO37421.1"/>
    <property type="molecule type" value="Genomic_DNA"/>
</dbReference>